<evidence type="ECO:0000256" key="2">
    <source>
        <dbReference type="ARBA" id="ARBA00023015"/>
    </source>
</evidence>
<dbReference type="PANTHER" id="PTHR30346">
    <property type="entry name" value="TRANSCRIPTIONAL DUAL REGULATOR HCAR-RELATED"/>
    <property type="match status" value="1"/>
</dbReference>
<proteinExistence type="inferred from homology"/>
<evidence type="ECO:0000256" key="4">
    <source>
        <dbReference type="ARBA" id="ARBA00023163"/>
    </source>
</evidence>
<organism evidence="6 7">
    <name type="scientific">Sulfitobacter alexandrii</name>
    <dbReference type="NCBI Taxonomy" id="1917485"/>
    <lineage>
        <taxon>Bacteria</taxon>
        <taxon>Pseudomonadati</taxon>
        <taxon>Pseudomonadota</taxon>
        <taxon>Alphaproteobacteria</taxon>
        <taxon>Rhodobacterales</taxon>
        <taxon>Roseobacteraceae</taxon>
        <taxon>Sulfitobacter</taxon>
    </lineage>
</organism>
<dbReference type="KEGG" id="suam:BOO69_01740"/>
<gene>
    <name evidence="6" type="ORF">BOO69_01740</name>
</gene>
<dbReference type="GO" id="GO:0032993">
    <property type="term" value="C:protein-DNA complex"/>
    <property type="evidence" value="ECO:0007669"/>
    <property type="project" value="TreeGrafter"/>
</dbReference>
<dbReference type="InterPro" id="IPR036388">
    <property type="entry name" value="WH-like_DNA-bd_sf"/>
</dbReference>
<evidence type="ECO:0000313" key="6">
    <source>
        <dbReference type="EMBL" id="APE42277.1"/>
    </source>
</evidence>
<dbReference type="Gene3D" id="1.10.10.10">
    <property type="entry name" value="Winged helix-like DNA-binding domain superfamily/Winged helix DNA-binding domain"/>
    <property type="match status" value="1"/>
</dbReference>
<evidence type="ECO:0000256" key="1">
    <source>
        <dbReference type="ARBA" id="ARBA00009437"/>
    </source>
</evidence>
<evidence type="ECO:0000256" key="3">
    <source>
        <dbReference type="ARBA" id="ARBA00023125"/>
    </source>
</evidence>
<protein>
    <recommendedName>
        <fullName evidence="5">HTH lysR-type domain-containing protein</fullName>
    </recommendedName>
</protein>
<evidence type="ECO:0000259" key="5">
    <source>
        <dbReference type="PROSITE" id="PS50931"/>
    </source>
</evidence>
<dbReference type="Pfam" id="PF00126">
    <property type="entry name" value="HTH_1"/>
    <property type="match status" value="1"/>
</dbReference>
<keyword evidence="7" id="KW-1185">Reference proteome</keyword>
<keyword evidence="3" id="KW-0238">DNA-binding</keyword>
<keyword evidence="2" id="KW-0805">Transcription regulation</keyword>
<dbReference type="GO" id="GO:0003700">
    <property type="term" value="F:DNA-binding transcription factor activity"/>
    <property type="evidence" value="ECO:0007669"/>
    <property type="project" value="InterPro"/>
</dbReference>
<dbReference type="AlphaFoldDB" id="A0A1J0WD80"/>
<name>A0A1J0WD80_9RHOB</name>
<dbReference type="SUPFAM" id="SSF46785">
    <property type="entry name" value="Winged helix' DNA-binding domain"/>
    <property type="match status" value="1"/>
</dbReference>
<comment type="similarity">
    <text evidence="1">Belongs to the LysR transcriptional regulatory family.</text>
</comment>
<keyword evidence="4" id="KW-0804">Transcription</keyword>
<dbReference type="STRING" id="1917485.BOO69_01740"/>
<dbReference type="InterPro" id="IPR036390">
    <property type="entry name" value="WH_DNA-bd_sf"/>
</dbReference>
<dbReference type="InterPro" id="IPR000847">
    <property type="entry name" value="LysR_HTH_N"/>
</dbReference>
<dbReference type="PROSITE" id="PS50931">
    <property type="entry name" value="HTH_LYSR"/>
    <property type="match status" value="1"/>
</dbReference>
<feature type="domain" description="HTH lysR-type" evidence="5">
    <location>
        <begin position="30"/>
        <end position="81"/>
    </location>
</feature>
<dbReference type="GO" id="GO:0003677">
    <property type="term" value="F:DNA binding"/>
    <property type="evidence" value="ECO:0007669"/>
    <property type="project" value="UniProtKB-KW"/>
</dbReference>
<dbReference type="PANTHER" id="PTHR30346:SF28">
    <property type="entry name" value="HTH-TYPE TRANSCRIPTIONAL REGULATOR CYNR"/>
    <property type="match status" value="1"/>
</dbReference>
<evidence type="ECO:0000313" key="7">
    <source>
        <dbReference type="Proteomes" id="UP000181897"/>
    </source>
</evidence>
<dbReference type="EMBL" id="CP018076">
    <property type="protein sequence ID" value="APE42277.1"/>
    <property type="molecule type" value="Genomic_DNA"/>
</dbReference>
<dbReference type="Proteomes" id="UP000181897">
    <property type="component" value="Chromosome"/>
</dbReference>
<sequence>MSPQIPGSALDLPENAVDAPPPALLFEMVRSFVTLARTLNLSHAVKELGSTRQTLRRHIASLEAELGGPLFAVDDRRYQLTEKGEASLAGAKDILARGKTWLRGASSAHGNLQFLQAQVGEWDFYQEQKPMGLIWEDSSVLLRETFRAWTMSSGQIESPNLAHVRPYLLVYRESGAEWICVEFGELSAYVGWFGLDYARSSIGRPIAMLPAGEEFGHMLNQAFHDVQATQLARLDHVFTRMPLPDGSGWAPIAYQRLMMSGFFPDGSPSVLTLVVPSKEVSIRNLAPEKLADLTALETPKFGKSEARFEEEIMT</sequence>
<accession>A0A1J0WD80</accession>
<reference evidence="6 7" key="1">
    <citation type="submission" date="2016-11" db="EMBL/GenBank/DDBJ databases">
        <title>Complete genome sequence of Sulfitobacter sp. AM1-D1, a toxic bacteria associated with marine dinoflagellate Alexandrium minutum in East China Sea.</title>
        <authorList>
            <person name="Yang Q."/>
            <person name="Zhang X."/>
            <person name="Tian X."/>
        </authorList>
    </citation>
    <scope>NUCLEOTIDE SEQUENCE [LARGE SCALE GENOMIC DNA]</scope>
    <source>
        <strain evidence="6 7">AM1-D1</strain>
    </source>
</reference>